<organism evidence="3 4">
    <name type="scientific">Cupriavidus pauculus</name>
    <dbReference type="NCBI Taxonomy" id="82633"/>
    <lineage>
        <taxon>Bacteria</taxon>
        <taxon>Pseudomonadati</taxon>
        <taxon>Pseudomonadota</taxon>
        <taxon>Betaproteobacteria</taxon>
        <taxon>Burkholderiales</taxon>
        <taxon>Burkholderiaceae</taxon>
        <taxon>Cupriavidus</taxon>
    </lineage>
</organism>
<accession>A0A3G8H486</accession>
<comment type="similarity">
    <text evidence="1">Belongs to the UPF0065 (bug) family.</text>
</comment>
<gene>
    <name evidence="3" type="ORF">EHF44_18205</name>
</gene>
<dbReference type="InterPro" id="IPR005064">
    <property type="entry name" value="BUG"/>
</dbReference>
<evidence type="ECO:0000313" key="3">
    <source>
        <dbReference type="EMBL" id="AZG15206.1"/>
    </source>
</evidence>
<dbReference type="OrthoDB" id="8678477at2"/>
<name>A0A3G8H486_9BURK</name>
<keyword evidence="2" id="KW-0472">Membrane</keyword>
<dbReference type="CDD" id="cd07012">
    <property type="entry name" value="PBP2_Bug_TTT"/>
    <property type="match status" value="1"/>
</dbReference>
<dbReference type="EMBL" id="CP033969">
    <property type="protein sequence ID" value="AZG15206.1"/>
    <property type="molecule type" value="Genomic_DNA"/>
</dbReference>
<dbReference type="PANTHER" id="PTHR42928:SF5">
    <property type="entry name" value="BLR1237 PROTEIN"/>
    <property type="match status" value="1"/>
</dbReference>
<reference evidence="4" key="1">
    <citation type="submission" date="2018-11" db="EMBL/GenBank/DDBJ databases">
        <title>FDA dAtabase for Regulatory Grade micrObial Sequences (FDA-ARGOS): Supporting development and validation of Infectious Disease Dx tests.</title>
        <authorList>
            <person name="Goldberg B."/>
            <person name="Campos J."/>
            <person name="Tallon L."/>
            <person name="Sadzewicz L."/>
            <person name="Zhao X."/>
            <person name="Vavikolanu K."/>
            <person name="Mehta A."/>
            <person name="Aluvathingal J."/>
            <person name="Nadendla S."/>
            <person name="Geyer C."/>
            <person name="Nandy P."/>
            <person name="Yan Y."/>
            <person name="Sichtig H."/>
        </authorList>
    </citation>
    <scope>NUCLEOTIDE SEQUENCE [LARGE SCALE GENOMIC DNA]</scope>
    <source>
        <strain evidence="4">FDAARGOS_614</strain>
    </source>
</reference>
<dbReference type="PANTHER" id="PTHR42928">
    <property type="entry name" value="TRICARBOXYLATE-BINDING PROTEIN"/>
    <property type="match status" value="1"/>
</dbReference>
<dbReference type="SUPFAM" id="SSF53850">
    <property type="entry name" value="Periplasmic binding protein-like II"/>
    <property type="match status" value="1"/>
</dbReference>
<keyword evidence="2" id="KW-1133">Transmembrane helix</keyword>
<evidence type="ECO:0000256" key="2">
    <source>
        <dbReference type="SAM" id="Phobius"/>
    </source>
</evidence>
<dbReference type="Proteomes" id="UP000270411">
    <property type="component" value="Chromosome 1"/>
</dbReference>
<keyword evidence="2" id="KW-0812">Transmembrane</keyword>
<protein>
    <submittedName>
        <fullName evidence="3">Tripartite tricarboxylate transporter substrate binding protein</fullName>
    </submittedName>
</protein>
<evidence type="ECO:0000256" key="1">
    <source>
        <dbReference type="ARBA" id="ARBA00006987"/>
    </source>
</evidence>
<feature type="transmembrane region" description="Helical" evidence="2">
    <location>
        <begin position="32"/>
        <end position="56"/>
    </location>
</feature>
<dbReference type="KEGG" id="cpau:EHF44_18205"/>
<dbReference type="Pfam" id="PF03401">
    <property type="entry name" value="TctC"/>
    <property type="match status" value="1"/>
</dbReference>
<dbReference type="AlphaFoldDB" id="A0A3G8H486"/>
<sequence>MIRTSTAATQAARTFAPAAPRASRHNALLRRLAGVALALAAGVTVCGAAMASTAAWPQKPVSVVVPFPAGGSTDTIARYLAAPLNEKLGQPFVIDNKPGATGAIGATYVKRAPADGYTMLVASIGVFAVNPFLQKNLQYDPAKDFDLLTVAVRAPNVLVANPNFPVKSLPELVAYMKKNPGKVTFASSGAGSSDHLTAALFWQKSGTEGLHVPYKGGAPAISDLLAGQVDVSFQNVNAVLQHIRTGKLKALAVTSDKRSAVLPNVPTMAEGGVKDVEVYSWQGVAAPKGLPADVKTRLHGAIVGALKDAGMQKKLNEQGFEVVANTPEQFAEFENQELKRWKTVIEQGKITAE</sequence>
<dbReference type="Gene3D" id="3.40.190.150">
    <property type="entry name" value="Bordetella uptake gene, domain 1"/>
    <property type="match status" value="1"/>
</dbReference>
<dbReference type="Gene3D" id="3.40.190.10">
    <property type="entry name" value="Periplasmic binding protein-like II"/>
    <property type="match status" value="1"/>
</dbReference>
<proteinExistence type="inferred from homology"/>
<dbReference type="InterPro" id="IPR042100">
    <property type="entry name" value="Bug_dom1"/>
</dbReference>
<evidence type="ECO:0000313" key="4">
    <source>
        <dbReference type="Proteomes" id="UP000270411"/>
    </source>
</evidence>
<dbReference type="PIRSF" id="PIRSF017082">
    <property type="entry name" value="YflP"/>
    <property type="match status" value="1"/>
</dbReference>